<dbReference type="Pfam" id="PF02719">
    <property type="entry name" value="Polysacc_synt_2"/>
    <property type="match status" value="1"/>
</dbReference>
<gene>
    <name evidence="4" type="ORF">N802_16555</name>
</gene>
<dbReference type="AlphaFoldDB" id="A0A0A0J8C2"/>
<keyword evidence="2" id="KW-1133">Transmembrane helix</keyword>
<feature type="transmembrane region" description="Helical" evidence="2">
    <location>
        <begin position="115"/>
        <end position="132"/>
    </location>
</feature>
<organism evidence="4 5">
    <name type="scientific">Knoellia sinensis KCTC 19936</name>
    <dbReference type="NCBI Taxonomy" id="1385520"/>
    <lineage>
        <taxon>Bacteria</taxon>
        <taxon>Bacillati</taxon>
        <taxon>Actinomycetota</taxon>
        <taxon>Actinomycetes</taxon>
        <taxon>Micrococcales</taxon>
        <taxon>Intrasporangiaceae</taxon>
        <taxon>Knoellia</taxon>
    </lineage>
</organism>
<accession>A0A0A0J8C2</accession>
<feature type="domain" description="Polysaccharide biosynthesis protein CapD-like" evidence="3">
    <location>
        <begin position="291"/>
        <end position="568"/>
    </location>
</feature>
<dbReference type="EMBL" id="AVPJ01000005">
    <property type="protein sequence ID" value="KGN32984.1"/>
    <property type="molecule type" value="Genomic_DNA"/>
</dbReference>
<comment type="similarity">
    <text evidence="1">Belongs to the polysaccharide synthase family.</text>
</comment>
<dbReference type="Pfam" id="PF13727">
    <property type="entry name" value="CoA_binding_3"/>
    <property type="match status" value="1"/>
</dbReference>
<name>A0A0A0J8C2_9MICO</name>
<feature type="transmembrane region" description="Helical" evidence="2">
    <location>
        <begin position="12"/>
        <end position="37"/>
    </location>
</feature>
<dbReference type="CDD" id="cd05237">
    <property type="entry name" value="UDP_invert_4-6DH_SDR_e"/>
    <property type="match status" value="1"/>
</dbReference>
<proteinExistence type="inferred from homology"/>
<evidence type="ECO:0000256" key="2">
    <source>
        <dbReference type="SAM" id="Phobius"/>
    </source>
</evidence>
<keyword evidence="2" id="KW-0812">Transmembrane</keyword>
<keyword evidence="2" id="KW-0472">Membrane</keyword>
<sequence>MVSKNADRRDVIVTLGWALGDAVIAAAAVMMAAWLRFDMDSALAIDRDILAFAGVAAVLQFAISLGVGVFGATQKRGSFEETAQIARTVLLVAVVLLILRFAAQQFPGVPRSVPLTGPVLGLLVMFAFRFLIRSYRWGRGRPGDADVPVIVYGAGEGGRQLLRALKGNTNAKEGRLVPVAVIDDNPRKRRMSIEGLRVAGGSGRLGQLIERTGATTLAVAMPSLPADRLREIRDLAREHQLELLVLPPVSRLLGPARGADLHKLNLEDLLGRQSITMDPASISHTITGKRVLVTGAGGSIGSELARQIAKFGPAKLVLLDRDESALHGTQMSLTGRALLDDGTLALCDIRDPAALRRVFDQEQPEVVFHAAALKHLTLLEQFPLEAWHTNVLGTANVLAAAEAVGVQTFVNISTDKAANPTCVLGYSKRLAERLTADFARRHEQTYVSVRFGNVLGSRGSVIAAFTAQIEHGGPVTVTHPDVERYFMLIPEASQLVLQAAAIGSNGDVMVLDMGQPVKILDVAQTLIDLSGKDDIEVIFTGLRPGEKMTEELFTPGEDIHSAGHPLINKVEVPPMSTETVVAAAADDPRSAHAWMFSNATEGVLQP</sequence>
<reference evidence="4 5" key="1">
    <citation type="submission" date="2013-08" db="EMBL/GenBank/DDBJ databases">
        <title>The genome sequence of Knoellia sinensis.</title>
        <authorList>
            <person name="Zhu W."/>
            <person name="Wang G."/>
        </authorList>
    </citation>
    <scope>NUCLEOTIDE SEQUENCE [LARGE SCALE GENOMIC DNA]</scope>
    <source>
        <strain evidence="4 5">KCTC 19936</strain>
    </source>
</reference>
<dbReference type="InterPro" id="IPR036291">
    <property type="entry name" value="NAD(P)-bd_dom_sf"/>
</dbReference>
<dbReference type="InterPro" id="IPR029063">
    <property type="entry name" value="SAM-dependent_MTases_sf"/>
</dbReference>
<keyword evidence="5" id="KW-1185">Reference proteome</keyword>
<feature type="transmembrane region" description="Helical" evidence="2">
    <location>
        <begin position="49"/>
        <end position="73"/>
    </location>
</feature>
<dbReference type="PANTHER" id="PTHR43318">
    <property type="entry name" value="UDP-N-ACETYLGLUCOSAMINE 4,6-DEHYDRATASE"/>
    <property type="match status" value="1"/>
</dbReference>
<evidence type="ECO:0000313" key="4">
    <source>
        <dbReference type="EMBL" id="KGN32984.1"/>
    </source>
</evidence>
<dbReference type="STRING" id="1385520.N802_16555"/>
<dbReference type="Gene3D" id="3.40.50.720">
    <property type="entry name" value="NAD(P)-binding Rossmann-like Domain"/>
    <property type="match status" value="2"/>
</dbReference>
<evidence type="ECO:0000259" key="3">
    <source>
        <dbReference type="Pfam" id="PF02719"/>
    </source>
</evidence>
<dbReference type="eggNOG" id="COG1086">
    <property type="taxonomic scope" value="Bacteria"/>
</dbReference>
<dbReference type="SUPFAM" id="SSF53335">
    <property type="entry name" value="S-adenosyl-L-methionine-dependent methyltransferases"/>
    <property type="match status" value="1"/>
</dbReference>
<comment type="caution">
    <text evidence="4">The sequence shown here is derived from an EMBL/GenBank/DDBJ whole genome shotgun (WGS) entry which is preliminary data.</text>
</comment>
<dbReference type="SUPFAM" id="SSF51735">
    <property type="entry name" value="NAD(P)-binding Rossmann-fold domains"/>
    <property type="match status" value="1"/>
</dbReference>
<dbReference type="Proteomes" id="UP000030002">
    <property type="component" value="Unassembled WGS sequence"/>
</dbReference>
<dbReference type="InterPro" id="IPR051203">
    <property type="entry name" value="Polysaccharide_Synthase-Rel"/>
</dbReference>
<protein>
    <submittedName>
        <fullName evidence="4">dTDP-glucose 4,6-dehydratase</fullName>
    </submittedName>
</protein>
<evidence type="ECO:0000256" key="1">
    <source>
        <dbReference type="ARBA" id="ARBA00007430"/>
    </source>
</evidence>
<evidence type="ECO:0000313" key="5">
    <source>
        <dbReference type="Proteomes" id="UP000030002"/>
    </source>
</evidence>
<feature type="transmembrane region" description="Helical" evidence="2">
    <location>
        <begin position="85"/>
        <end position="103"/>
    </location>
</feature>
<dbReference type="InterPro" id="IPR003869">
    <property type="entry name" value="Polysac_CapD-like"/>
</dbReference>
<dbReference type="PANTHER" id="PTHR43318:SF1">
    <property type="entry name" value="POLYSACCHARIDE BIOSYNTHESIS PROTEIN EPSC-RELATED"/>
    <property type="match status" value="1"/>
</dbReference>